<dbReference type="RefSeq" id="WP_044210351.1">
    <property type="nucleotide sequence ID" value="NZ_JQOF01000158.1"/>
</dbReference>
<dbReference type="Proteomes" id="UP000029447">
    <property type="component" value="Unassembled WGS sequence"/>
</dbReference>
<comment type="caution">
    <text evidence="2">The sequence shown here is derived from an EMBL/GenBank/DDBJ whole genome shotgun (WGS) entry which is preliminary data.</text>
</comment>
<feature type="domain" description="Phage tail fibre protein N-terminal" evidence="1">
    <location>
        <begin position="1"/>
        <end position="79"/>
    </location>
</feature>
<dbReference type="Pfam" id="PF12571">
    <property type="entry name" value="Phage_tail_fib"/>
    <property type="match status" value="1"/>
</dbReference>
<name>A0ABR4VHT7_9GAMM</name>
<proteinExistence type="predicted"/>
<dbReference type="EMBL" id="JQOF01000158">
    <property type="protein sequence ID" value="KGA37975.1"/>
    <property type="molecule type" value="Genomic_DNA"/>
</dbReference>
<evidence type="ECO:0000313" key="2">
    <source>
        <dbReference type="EMBL" id="KGA37975.1"/>
    </source>
</evidence>
<organism evidence="2 3">
    <name type="scientific">Pectobacterium odoriferum</name>
    <dbReference type="NCBI Taxonomy" id="78398"/>
    <lineage>
        <taxon>Bacteria</taxon>
        <taxon>Pseudomonadati</taxon>
        <taxon>Pseudomonadota</taxon>
        <taxon>Gammaproteobacteria</taxon>
        <taxon>Enterobacterales</taxon>
        <taxon>Pectobacteriaceae</taxon>
        <taxon>Pectobacterium</taxon>
    </lineage>
</organism>
<feature type="non-terminal residue" evidence="2">
    <location>
        <position position="196"/>
    </location>
</feature>
<sequence>DTKVGDWDYNWIGLVDSKTNTVLMIVHVRTQQKIKTKKGQQGNSLTRNLAMQFDGAADATQINVSAQTWQIDFSARLFGMDEAHRLAMLDYYGNAAFLNDGFRVSLANSVATIAPGVGYVGGLRVRLDTAATLNVSVNTSIWLDVSPQGTVTGVWENRITFTAATVLANYTDAAGYAHYVTKIASIANGQVVDSRP</sequence>
<gene>
    <name evidence="2" type="ORF">KU75_25825</name>
</gene>
<dbReference type="InterPro" id="IPR022225">
    <property type="entry name" value="Phage_tail_fibre_N"/>
</dbReference>
<feature type="non-terminal residue" evidence="2">
    <location>
        <position position="1"/>
    </location>
</feature>
<reference evidence="2 3" key="1">
    <citation type="submission" date="2014-08" db="EMBL/GenBank/DDBJ databases">
        <title>Genome sequences of NCPPB Pectobacterium isolates.</title>
        <authorList>
            <person name="Glover R.H."/>
            <person name="Sapp M."/>
            <person name="Elphinstone J."/>
        </authorList>
    </citation>
    <scope>NUCLEOTIDE SEQUENCE [LARGE SCALE GENOMIC DNA]</scope>
    <source>
        <strain evidence="2 3">NCPPB3841</strain>
    </source>
</reference>
<protein>
    <recommendedName>
        <fullName evidence="1">Phage tail fibre protein N-terminal domain-containing protein</fullName>
    </recommendedName>
</protein>
<accession>A0ABR4VHT7</accession>
<evidence type="ECO:0000313" key="3">
    <source>
        <dbReference type="Proteomes" id="UP000029447"/>
    </source>
</evidence>
<keyword evidence="3" id="KW-1185">Reference proteome</keyword>
<evidence type="ECO:0000259" key="1">
    <source>
        <dbReference type="Pfam" id="PF12571"/>
    </source>
</evidence>